<accession>F8NGP2</accession>
<dbReference type="HOGENOM" id="CLU_1932657_0_0_1"/>
<dbReference type="OrthoDB" id="2687732at2759"/>
<dbReference type="Proteomes" id="UP000008064">
    <property type="component" value="Unassembled WGS sequence"/>
</dbReference>
<name>F8NGP2_SERL9</name>
<dbReference type="GeneID" id="18817334"/>
<feature type="non-terminal residue" evidence="1">
    <location>
        <position position="131"/>
    </location>
</feature>
<dbReference type="AlphaFoldDB" id="F8NGP2"/>
<organism>
    <name type="scientific">Serpula lacrymans var. lacrymans (strain S7.9)</name>
    <name type="common">Dry rot fungus</name>
    <dbReference type="NCBI Taxonomy" id="578457"/>
    <lineage>
        <taxon>Eukaryota</taxon>
        <taxon>Fungi</taxon>
        <taxon>Dikarya</taxon>
        <taxon>Basidiomycota</taxon>
        <taxon>Agaricomycotina</taxon>
        <taxon>Agaricomycetes</taxon>
        <taxon>Agaricomycetidae</taxon>
        <taxon>Boletales</taxon>
        <taxon>Coniophorineae</taxon>
        <taxon>Serpulaceae</taxon>
        <taxon>Serpula</taxon>
    </lineage>
</organism>
<gene>
    <name evidence="1" type="ORF">SERLADRAFT_456473</name>
</gene>
<dbReference type="EMBL" id="GL945429">
    <property type="protein sequence ID" value="EGO29124.1"/>
    <property type="molecule type" value="Genomic_DNA"/>
</dbReference>
<dbReference type="KEGG" id="sla:SERLADRAFT_456473"/>
<evidence type="ECO:0000313" key="1">
    <source>
        <dbReference type="EMBL" id="EGO29124.1"/>
    </source>
</evidence>
<proteinExistence type="predicted"/>
<sequence>MSTQTRPIQPSQLQTIPERFNQLHGAANADNYETVLAQLIGQLSLDDIQGLERIQRERERSRTQLTDREIAYGLFLENAREVITFNNDRAIAQRLFNEQQNNARVNIQPANATRARAAEPPQNLNNVHNRQ</sequence>
<protein>
    <submittedName>
        <fullName evidence="1">Uncharacterized protein</fullName>
    </submittedName>
</protein>
<dbReference type="RefSeq" id="XP_007313366.1">
    <property type="nucleotide sequence ID" value="XM_007313304.1"/>
</dbReference>
<reference evidence="1" key="1">
    <citation type="submission" date="2011-04" db="EMBL/GenBank/DDBJ databases">
        <title>Evolution of plant cell wall degrading machinery underlies the functional diversity of forest fungi.</title>
        <authorList>
            <consortium name="US DOE Joint Genome Institute (JGI-PGF)"/>
            <person name="Eastwood D.C."/>
            <person name="Floudas D."/>
            <person name="Binder M."/>
            <person name="Majcherczyk A."/>
            <person name="Schneider P."/>
            <person name="Aerts A."/>
            <person name="Asiegbu F.O."/>
            <person name="Baker S.E."/>
            <person name="Barry K."/>
            <person name="Bendiksby M."/>
            <person name="Blumentritt M."/>
            <person name="Coutinho P.M."/>
            <person name="Cullen D."/>
            <person name="Cullen D."/>
            <person name="Gathman A."/>
            <person name="Goodell B."/>
            <person name="Henrissat B."/>
            <person name="Ihrmark K."/>
            <person name="Kauserud H."/>
            <person name="Kohler A."/>
            <person name="LaButti K."/>
            <person name="Lapidus A."/>
            <person name="Lavin J.L."/>
            <person name="Lee Y.-H."/>
            <person name="Lindquist E."/>
            <person name="Lilly W."/>
            <person name="Lucas S."/>
            <person name="Morin E."/>
            <person name="Murat C."/>
            <person name="Oguiza J.A."/>
            <person name="Park J."/>
            <person name="Pisabarro A.G."/>
            <person name="Riley R."/>
            <person name="Rosling A."/>
            <person name="Salamov A."/>
            <person name="Schmidt O."/>
            <person name="Schmutz J."/>
            <person name="Skrede I."/>
            <person name="Stenlid J."/>
            <person name="Wiebenga A."/>
            <person name="Xie X."/>
            <person name="Kues U."/>
            <person name="Hibbett D.S."/>
            <person name="Hoffmeister D."/>
            <person name="Hogberg N."/>
            <person name="Martin F."/>
            <person name="Grigoriev I.V."/>
            <person name="Watkinson S.C."/>
        </authorList>
    </citation>
    <scope>NUCLEOTIDE SEQUENCE</scope>
    <source>
        <strain evidence="1">S7.9</strain>
    </source>
</reference>